<reference evidence="4 5" key="1">
    <citation type="submission" date="2019-10" db="EMBL/GenBank/DDBJ databases">
        <title>Actinomadura rubteroloni sp. nov. and Actinomadura macrotermitis sp. nov., isolated from the gut of fungus growing-termite Macrotermes natalensis.</title>
        <authorList>
            <person name="Benndorf R."/>
            <person name="Martin K."/>
            <person name="Kuefner M."/>
            <person name="De Beer W."/>
            <person name="Kaster A.-K."/>
            <person name="Vollmers J."/>
            <person name="Poulsen M."/>
            <person name="Beemelmanns C."/>
        </authorList>
    </citation>
    <scope>NUCLEOTIDE SEQUENCE [LARGE SCALE GENOMIC DNA]</scope>
    <source>
        <strain evidence="4 5">RB68</strain>
    </source>
</reference>
<evidence type="ECO:0000313" key="4">
    <source>
        <dbReference type="EMBL" id="MQY08350.1"/>
    </source>
</evidence>
<dbReference type="PRINTS" id="PR01217">
    <property type="entry name" value="PRICHEXTENSN"/>
</dbReference>
<dbReference type="InterPro" id="IPR009839">
    <property type="entry name" value="SseB_N"/>
</dbReference>
<evidence type="ECO:0000259" key="3">
    <source>
        <dbReference type="Pfam" id="PF22552"/>
    </source>
</evidence>
<feature type="domain" description="TY-Chap N-terminal" evidence="3">
    <location>
        <begin position="1"/>
        <end position="117"/>
    </location>
</feature>
<comment type="caution">
    <text evidence="4">The sequence shown here is derived from an EMBL/GenBank/DDBJ whole genome shotgun (WGS) entry which is preliminary data.</text>
</comment>
<dbReference type="Pfam" id="PF07179">
    <property type="entry name" value="SseB"/>
    <property type="match status" value="1"/>
</dbReference>
<dbReference type="AlphaFoldDB" id="A0A7K0C4I5"/>
<dbReference type="OrthoDB" id="3295680at2"/>
<dbReference type="InterPro" id="IPR054344">
    <property type="entry name" value="TY-Chap_N"/>
</dbReference>
<feature type="region of interest" description="Disordered" evidence="1">
    <location>
        <begin position="273"/>
        <end position="343"/>
    </location>
</feature>
<sequence length="505" mass="53849">MDWEDFAGRLTRELTRLTDGAFLIVQGPSGLPYVQAMRAGESFDAEAVGSAFLPRPLSARQERRLAALGWQEPDGRDMRNWTFRFELPGRRRDFQYTAGRMVAAFRDVYGVRSPLELVYQAGRSGPGGGGLALPGLGIPMAIPEAEGEAPPAAPAGPDPGADLEGALGAARERGDQRAYLELLGRATLFLPDAGGLDANGVQQYATARFGDGTFVLAFTSPEAMRHSLRGQAARHRAVAPAELARVWPHPEWQLAINPGLPSAAYLEAHTLLPAGQSPPARPPAPPSPPPAPQAPPPTPQAPTPTPAPQAPPPAPKAPPSAPPSPPPVPQARPRTRPKPPPTDFVVMQKVLRPEHVQHYLKGGYDRVAGYVHRLVDVQDLTTPAKLVRGLGLVYEGAPFDAADETVHVVRWPAVKPALFRTPLGGIDEWSMSIIPGGWVIEKAPFPGSGYAPGEGAAIPEFKINTQRLPHGAEIHRVCRDGTVALVAVYDADRGAWRPPAPGGRG</sequence>
<protein>
    <recommendedName>
        <fullName evidence="6">SseB protein N-terminal domain-containing protein</fullName>
    </recommendedName>
</protein>
<proteinExistence type="predicted"/>
<organism evidence="4 5">
    <name type="scientific">Actinomadura macrotermitis</name>
    <dbReference type="NCBI Taxonomy" id="2585200"/>
    <lineage>
        <taxon>Bacteria</taxon>
        <taxon>Bacillati</taxon>
        <taxon>Actinomycetota</taxon>
        <taxon>Actinomycetes</taxon>
        <taxon>Streptosporangiales</taxon>
        <taxon>Thermomonosporaceae</taxon>
        <taxon>Actinomadura</taxon>
    </lineage>
</organism>
<evidence type="ECO:0000259" key="2">
    <source>
        <dbReference type="Pfam" id="PF07179"/>
    </source>
</evidence>
<evidence type="ECO:0008006" key="6">
    <source>
        <dbReference type="Google" id="ProtNLM"/>
    </source>
</evidence>
<feature type="compositionally biased region" description="Pro residues" evidence="1">
    <location>
        <begin position="279"/>
        <end position="330"/>
    </location>
</feature>
<accession>A0A7K0C4I5</accession>
<dbReference type="Pfam" id="PF22552">
    <property type="entry name" value="TY-Chap3"/>
    <property type="match status" value="1"/>
</dbReference>
<evidence type="ECO:0000313" key="5">
    <source>
        <dbReference type="Proteomes" id="UP000487268"/>
    </source>
</evidence>
<gene>
    <name evidence="4" type="ORF">ACRB68_64570</name>
</gene>
<name>A0A7K0C4I5_9ACTN</name>
<dbReference type="Proteomes" id="UP000487268">
    <property type="component" value="Unassembled WGS sequence"/>
</dbReference>
<dbReference type="RefSeq" id="WP_153539071.1">
    <property type="nucleotide sequence ID" value="NZ_WEGH01000004.1"/>
</dbReference>
<evidence type="ECO:0000256" key="1">
    <source>
        <dbReference type="SAM" id="MobiDB-lite"/>
    </source>
</evidence>
<feature type="domain" description="SseB protein N-terminal" evidence="2">
    <location>
        <begin position="163"/>
        <end position="268"/>
    </location>
</feature>
<dbReference type="EMBL" id="WEGH01000004">
    <property type="protein sequence ID" value="MQY08350.1"/>
    <property type="molecule type" value="Genomic_DNA"/>
</dbReference>
<keyword evidence="5" id="KW-1185">Reference proteome</keyword>